<dbReference type="InterPro" id="IPR051010">
    <property type="entry name" value="BCAA_transport"/>
</dbReference>
<proteinExistence type="predicted"/>
<feature type="chain" id="PRO_5045445420" evidence="2">
    <location>
        <begin position="21"/>
        <end position="398"/>
    </location>
</feature>
<sequence>MQRLHRIVAAVLGVSAMALAGCAGGGGAGPEEGSVIRIAGLMPLTGPTADTYGASFVAGVEAAVDRVNSAGGVDIAGVAHQVEFTVFDDQCKPEPSQAAAQSALDEDYQFFFGPICSGAASAVQPTMARSEALWTIPVAVDGPTQLPNVFRTMPRVGAYSDATLAWLAEHPEYQRIALITDQNHTGLVAATDGLVQGITDLGREVVATQQYQSGDTDFRAPITEVVAGGADLYLQRAYPAEAALLLQQTRELGGDMAVMWNAGLTNADVARLVPDPSLLTDVYQAAPLFSLDTFLAEGNPLAQEVAASAGDRAGTFTAQAQDLATVVLTALGEAEEATPEALQAALTELPAAALEGRTLNDYTPFDDGRAFRDREVGVEALVVQWQQGTGWVVATSTS</sequence>
<comment type="caution">
    <text evidence="4">The sequence shown here is derived from an EMBL/GenBank/DDBJ whole genome shotgun (WGS) entry which is preliminary data.</text>
</comment>
<organism evidence="4 5">
    <name type="scientific">Pseudonocardia abyssalis</name>
    <dbReference type="NCBI Taxonomy" id="2792008"/>
    <lineage>
        <taxon>Bacteria</taxon>
        <taxon>Bacillati</taxon>
        <taxon>Actinomycetota</taxon>
        <taxon>Actinomycetes</taxon>
        <taxon>Pseudonocardiales</taxon>
        <taxon>Pseudonocardiaceae</taxon>
        <taxon>Pseudonocardia</taxon>
    </lineage>
</organism>
<feature type="domain" description="Leucine-binding protein" evidence="3">
    <location>
        <begin position="36"/>
        <end position="357"/>
    </location>
</feature>
<evidence type="ECO:0000313" key="5">
    <source>
        <dbReference type="Proteomes" id="UP000694287"/>
    </source>
</evidence>
<dbReference type="EMBL" id="JADQDK010000001">
    <property type="protein sequence ID" value="MBW0134767.1"/>
    <property type="molecule type" value="Genomic_DNA"/>
</dbReference>
<dbReference type="PROSITE" id="PS51257">
    <property type="entry name" value="PROKAR_LIPOPROTEIN"/>
    <property type="match status" value="1"/>
</dbReference>
<keyword evidence="1 2" id="KW-0732">Signal</keyword>
<evidence type="ECO:0000256" key="2">
    <source>
        <dbReference type="SAM" id="SignalP"/>
    </source>
</evidence>
<accession>A0ABS6UR78</accession>
<name>A0ABS6UR78_9PSEU</name>
<feature type="signal peptide" evidence="2">
    <location>
        <begin position="1"/>
        <end position="20"/>
    </location>
</feature>
<protein>
    <submittedName>
        <fullName evidence="4">ABC transporter substrate-binding protein</fullName>
    </submittedName>
</protein>
<evidence type="ECO:0000259" key="3">
    <source>
        <dbReference type="Pfam" id="PF13458"/>
    </source>
</evidence>
<dbReference type="InterPro" id="IPR028081">
    <property type="entry name" value="Leu-bd"/>
</dbReference>
<dbReference type="RefSeq" id="WP_218616018.1">
    <property type="nucleotide sequence ID" value="NZ_JADQDK010000001.1"/>
</dbReference>
<gene>
    <name evidence="4" type="ORF">I4I81_10915</name>
</gene>
<keyword evidence="5" id="KW-1185">Reference proteome</keyword>
<dbReference type="PANTHER" id="PTHR30483:SF6">
    <property type="entry name" value="PERIPLASMIC BINDING PROTEIN OF ABC TRANSPORTER FOR NATURAL AMINO ACIDS"/>
    <property type="match status" value="1"/>
</dbReference>
<dbReference type="PANTHER" id="PTHR30483">
    <property type="entry name" value="LEUCINE-SPECIFIC-BINDING PROTEIN"/>
    <property type="match status" value="1"/>
</dbReference>
<evidence type="ECO:0000313" key="4">
    <source>
        <dbReference type="EMBL" id="MBW0134767.1"/>
    </source>
</evidence>
<reference evidence="4 5" key="1">
    <citation type="submission" date="2020-11" db="EMBL/GenBank/DDBJ databases">
        <title>Pseudonocardia abyssalis sp. nov. and Pseudonocardia oceani sp. nov., description and phylogenomic analysis of two novel actinomycetes isolated from the deep Southern Ocean.</title>
        <authorList>
            <person name="Parra J."/>
        </authorList>
    </citation>
    <scope>NUCLEOTIDE SEQUENCE [LARGE SCALE GENOMIC DNA]</scope>
    <source>
        <strain evidence="4 5">KRD-168</strain>
    </source>
</reference>
<dbReference type="Pfam" id="PF13458">
    <property type="entry name" value="Peripla_BP_6"/>
    <property type="match status" value="1"/>
</dbReference>
<evidence type="ECO:0000256" key="1">
    <source>
        <dbReference type="ARBA" id="ARBA00022729"/>
    </source>
</evidence>
<dbReference type="Proteomes" id="UP000694287">
    <property type="component" value="Unassembled WGS sequence"/>
</dbReference>